<keyword evidence="2" id="KW-1185">Reference proteome</keyword>
<accession>A0ABR4P507</accession>
<proteinExistence type="predicted"/>
<name>A0ABR4P507_9HELO</name>
<evidence type="ECO:0000313" key="1">
    <source>
        <dbReference type="EMBL" id="KAL3418393.1"/>
    </source>
</evidence>
<gene>
    <name evidence="1" type="ORF">PVAG01_10109</name>
</gene>
<comment type="caution">
    <text evidence="1">The sequence shown here is derived from an EMBL/GenBank/DDBJ whole genome shotgun (WGS) entry which is preliminary data.</text>
</comment>
<organism evidence="1 2">
    <name type="scientific">Phlyctema vagabunda</name>
    <dbReference type="NCBI Taxonomy" id="108571"/>
    <lineage>
        <taxon>Eukaryota</taxon>
        <taxon>Fungi</taxon>
        <taxon>Dikarya</taxon>
        <taxon>Ascomycota</taxon>
        <taxon>Pezizomycotina</taxon>
        <taxon>Leotiomycetes</taxon>
        <taxon>Helotiales</taxon>
        <taxon>Dermateaceae</taxon>
        <taxon>Phlyctema</taxon>
    </lineage>
</organism>
<reference evidence="1 2" key="1">
    <citation type="submission" date="2024-06" db="EMBL/GenBank/DDBJ databases">
        <title>Complete genome of Phlyctema vagabunda strain 19-DSS-EL-015.</title>
        <authorList>
            <person name="Fiorenzani C."/>
        </authorList>
    </citation>
    <scope>NUCLEOTIDE SEQUENCE [LARGE SCALE GENOMIC DNA]</scope>
    <source>
        <strain evidence="1 2">19-DSS-EL-015</strain>
    </source>
</reference>
<dbReference type="EMBL" id="JBFCZG010000009">
    <property type="protein sequence ID" value="KAL3418393.1"/>
    <property type="molecule type" value="Genomic_DNA"/>
</dbReference>
<protein>
    <submittedName>
        <fullName evidence="1">Uncharacterized protein</fullName>
    </submittedName>
</protein>
<dbReference type="Proteomes" id="UP001629113">
    <property type="component" value="Unassembled WGS sequence"/>
</dbReference>
<evidence type="ECO:0000313" key="2">
    <source>
        <dbReference type="Proteomes" id="UP001629113"/>
    </source>
</evidence>
<sequence>MSYYESCHIIRRPAMAVSAFDEKTYSQGDEDVESVIDSLKNEKARARAQLPLEVVAATGYFHIKRGVSACAMLSSQDTIRGDITDDRVRLSYTVKYNERNNDVATKAHKFAVPKTLPTLVRDFENKSKAKKQFTIIDGETYQVLYHKEMQSQKCKHCSVAQLSIYDVLLRQGDDPNNATIMIKFLHMRQRTLGWLYNLLNMRYSTHGLPARVNVAQAHADKAAK</sequence>